<dbReference type="AlphaFoldDB" id="A0A0F5I1Z0"/>
<dbReference type="EMBL" id="JWIR02000041">
    <property type="protein sequence ID" value="KKB39521.1"/>
    <property type="molecule type" value="Genomic_DNA"/>
</dbReference>
<comment type="caution">
    <text evidence="2">The sequence shown here is derived from an EMBL/GenBank/DDBJ whole genome shotgun (WGS) entry which is preliminary data.</text>
</comment>
<gene>
    <name evidence="2" type="ORF">QY95_02369</name>
</gene>
<proteinExistence type="predicted"/>
<evidence type="ECO:0000313" key="2">
    <source>
        <dbReference type="EMBL" id="KKB39521.1"/>
    </source>
</evidence>
<protein>
    <submittedName>
        <fullName evidence="2">Uncharacterized protein</fullName>
    </submittedName>
</protein>
<keyword evidence="3" id="KW-1185">Reference proteome</keyword>
<feature type="region of interest" description="Disordered" evidence="1">
    <location>
        <begin position="1"/>
        <end position="44"/>
    </location>
</feature>
<sequence>MNKSSRKEKKDPVNKQKSYLKKKEEEGQRENTYKRELVKGGVGV</sequence>
<dbReference type="RefSeq" id="WP_261337339.1">
    <property type="nucleotide sequence ID" value="NZ_JWIQ02000009.1"/>
</dbReference>
<dbReference type="STRING" id="1221996.QY95_02369"/>
<accession>A0A0F5HX89</accession>
<accession>A0A0F5I1Z0</accession>
<name>A0A0F5I1Z0_BACTR</name>
<evidence type="ECO:0000313" key="3">
    <source>
        <dbReference type="Proteomes" id="UP000031563"/>
    </source>
</evidence>
<dbReference type="Proteomes" id="UP000031563">
    <property type="component" value="Unassembled WGS sequence"/>
</dbReference>
<reference evidence="2" key="1">
    <citation type="submission" date="2015-02" db="EMBL/GenBank/DDBJ databases">
        <title>Genome Assembly of Bacillaceae bacterium MTCC 8252.</title>
        <authorList>
            <person name="Verma A."/>
            <person name="Khatri I."/>
            <person name="Mual P."/>
            <person name="Subramanian S."/>
            <person name="Krishnamurthi S."/>
        </authorList>
    </citation>
    <scope>NUCLEOTIDE SEQUENCE [LARGE SCALE GENOMIC DNA]</scope>
    <source>
        <strain evidence="2">MTCC 8252</strain>
    </source>
</reference>
<organism evidence="2 3">
    <name type="scientific">Bacillus thermotolerans</name>
    <name type="common">Quasibacillus thermotolerans</name>
    <dbReference type="NCBI Taxonomy" id="1221996"/>
    <lineage>
        <taxon>Bacteria</taxon>
        <taxon>Bacillati</taxon>
        <taxon>Bacillota</taxon>
        <taxon>Bacilli</taxon>
        <taxon>Bacillales</taxon>
        <taxon>Bacillaceae</taxon>
        <taxon>Bacillus</taxon>
    </lineage>
</organism>
<feature type="compositionally biased region" description="Basic and acidic residues" evidence="1">
    <location>
        <begin position="21"/>
        <end position="38"/>
    </location>
</feature>
<evidence type="ECO:0000256" key="1">
    <source>
        <dbReference type="SAM" id="MobiDB-lite"/>
    </source>
</evidence>